<dbReference type="Gene3D" id="1.10.10.2520">
    <property type="entry name" value="Cell wall hydrolase SleB, domain 1"/>
    <property type="match status" value="1"/>
</dbReference>
<gene>
    <name evidence="3" type="ORF">AUC71_15065</name>
</gene>
<protein>
    <recommendedName>
        <fullName evidence="2">Cell wall hydrolase SleB domain-containing protein</fullName>
    </recommendedName>
</protein>
<keyword evidence="4" id="KW-1185">Reference proteome</keyword>
<evidence type="ECO:0000313" key="3">
    <source>
        <dbReference type="EMBL" id="ODS02487.1"/>
    </source>
</evidence>
<evidence type="ECO:0000256" key="1">
    <source>
        <dbReference type="SAM" id="SignalP"/>
    </source>
</evidence>
<dbReference type="Proteomes" id="UP000095042">
    <property type="component" value="Unassembled WGS sequence"/>
</dbReference>
<evidence type="ECO:0000313" key="4">
    <source>
        <dbReference type="Proteomes" id="UP000095042"/>
    </source>
</evidence>
<dbReference type="InterPro" id="IPR011105">
    <property type="entry name" value="Cell_wall_hydrolase_SleB"/>
</dbReference>
<reference evidence="3 4" key="1">
    <citation type="journal article" date="2016" name="Environ. Microbiol.">
        <title>New Methyloceanibacter diversity from North Sea sediments includes methanotroph containing solely the soluble methane monooxygenase.</title>
        <authorList>
            <person name="Vekeman B."/>
            <person name="Kerckhof F.M."/>
            <person name="Cremers G."/>
            <person name="de Vos P."/>
            <person name="Vandamme P."/>
            <person name="Boon N."/>
            <person name="Op den Camp H.J."/>
            <person name="Heylen K."/>
        </authorList>
    </citation>
    <scope>NUCLEOTIDE SEQUENCE [LARGE SCALE GENOMIC DNA]</scope>
    <source>
        <strain evidence="3 4">R-67177</strain>
    </source>
</reference>
<accession>A0A1E3WBM9</accession>
<dbReference type="EMBL" id="LPWD01000294">
    <property type="protein sequence ID" value="ODS02487.1"/>
    <property type="molecule type" value="Genomic_DNA"/>
</dbReference>
<feature type="chain" id="PRO_5012678419" description="Cell wall hydrolase SleB domain-containing protein" evidence="1">
    <location>
        <begin position="16"/>
        <end position="232"/>
    </location>
</feature>
<organism evidence="3 4">
    <name type="scientific">Methyloceanibacter marginalis</name>
    <dbReference type="NCBI Taxonomy" id="1774971"/>
    <lineage>
        <taxon>Bacteria</taxon>
        <taxon>Pseudomonadati</taxon>
        <taxon>Pseudomonadota</taxon>
        <taxon>Alphaproteobacteria</taxon>
        <taxon>Hyphomicrobiales</taxon>
        <taxon>Hyphomicrobiaceae</taxon>
        <taxon>Methyloceanibacter</taxon>
    </lineage>
</organism>
<sequence>MLVLALLALLTPAYADETSDQATGTDVPVVDAAQNGIALAALEVAAQSAGPLRYTTYSERELRCLAEGMYFEARGESLRGQLAVGRVILNRVESESYPSTICDVVYQNDHMRNRCQFSFACDGHPDTISERDVWDRIRGYAAWLMANDPKGTEYQVLASLEAATHYHADYVSPRWAKFLKLTARIGRHIFYADPSADPSRGRVPASRPLQFLFLLISLGLARHGHRSRKGVN</sequence>
<dbReference type="InterPro" id="IPR042047">
    <property type="entry name" value="SleB_dom1"/>
</dbReference>
<dbReference type="Pfam" id="PF07486">
    <property type="entry name" value="Hydrolase_2"/>
    <property type="match status" value="1"/>
</dbReference>
<proteinExistence type="predicted"/>
<evidence type="ECO:0000259" key="2">
    <source>
        <dbReference type="Pfam" id="PF07486"/>
    </source>
</evidence>
<keyword evidence="1" id="KW-0732">Signal</keyword>
<feature type="signal peptide" evidence="1">
    <location>
        <begin position="1"/>
        <end position="15"/>
    </location>
</feature>
<dbReference type="AlphaFoldDB" id="A0A1E3WBM9"/>
<feature type="domain" description="Cell wall hydrolase SleB" evidence="2">
    <location>
        <begin position="75"/>
        <end position="191"/>
    </location>
</feature>
<name>A0A1E3WBM9_9HYPH</name>
<comment type="caution">
    <text evidence="3">The sequence shown here is derived from an EMBL/GenBank/DDBJ whole genome shotgun (WGS) entry which is preliminary data.</text>
</comment>
<dbReference type="GO" id="GO:0016787">
    <property type="term" value="F:hydrolase activity"/>
    <property type="evidence" value="ECO:0007669"/>
    <property type="project" value="InterPro"/>
</dbReference>